<dbReference type="Pfam" id="PF02371">
    <property type="entry name" value="Transposase_20"/>
    <property type="match status" value="1"/>
</dbReference>
<evidence type="ECO:0000259" key="2">
    <source>
        <dbReference type="Pfam" id="PF02371"/>
    </source>
</evidence>
<dbReference type="GO" id="GO:0004803">
    <property type="term" value="F:transposase activity"/>
    <property type="evidence" value="ECO:0007669"/>
    <property type="project" value="InterPro"/>
</dbReference>
<dbReference type="OrthoDB" id="273556at2"/>
<name>A0A225DDV9_9BACT</name>
<dbReference type="AlphaFoldDB" id="A0A225DDV9"/>
<feature type="domain" description="Transposase IS116/IS110/IS902 C-terminal" evidence="2">
    <location>
        <begin position="222"/>
        <end position="303"/>
    </location>
</feature>
<dbReference type="EMBL" id="NIDE01000014">
    <property type="protein sequence ID" value="OWK37814.1"/>
    <property type="molecule type" value="Genomic_DNA"/>
</dbReference>
<proteinExistence type="predicted"/>
<sequence length="347" mass="38643">MRYLTATAASYVGVDLHARTLFVCVLDQAGTVQLSRNLPAKPAPFLKAVEPFGPDLLVGCECVHSWYWLADTCREHHLPFALGHAFGIKAVHASKTKSDAHDAEVLARLLRGGNFPLAYAYPHERRGLRDLLRTRLRLVRQRAELYGHVHTVRRQLNLDPVGSDVKYKSKRDGAADDITDPHARRGVEARLNLLAPLDTEIRRLERDIVVAADQHDPTERAALQTIPGVGSIISLTILLEIDTVTRFDSRQPFCSYARLITPKQESGGKIVGVGNAKAGNAWLKWAFSEAAVLSAQKDERMKKCLAKLQSTHGRGKGLSIFAHKLGRVVYHLLRTKKVFDVDRFVRG</sequence>
<comment type="caution">
    <text evidence="3">The sequence shown here is derived from an EMBL/GenBank/DDBJ whole genome shotgun (WGS) entry which is preliminary data.</text>
</comment>
<dbReference type="Proteomes" id="UP000214646">
    <property type="component" value="Unassembled WGS sequence"/>
</dbReference>
<dbReference type="PANTHER" id="PTHR33055">
    <property type="entry name" value="TRANSPOSASE FOR INSERTION SEQUENCE ELEMENT IS1111A"/>
    <property type="match status" value="1"/>
</dbReference>
<evidence type="ECO:0000313" key="4">
    <source>
        <dbReference type="Proteomes" id="UP000214646"/>
    </source>
</evidence>
<evidence type="ECO:0000259" key="1">
    <source>
        <dbReference type="Pfam" id="PF01548"/>
    </source>
</evidence>
<dbReference type="GO" id="GO:0003677">
    <property type="term" value="F:DNA binding"/>
    <property type="evidence" value="ECO:0007669"/>
    <property type="project" value="InterPro"/>
</dbReference>
<dbReference type="InterPro" id="IPR003346">
    <property type="entry name" value="Transposase_20"/>
</dbReference>
<gene>
    <name evidence="3" type="ORF">FRUB_06934</name>
</gene>
<organism evidence="3 4">
    <name type="scientific">Fimbriiglobus ruber</name>
    <dbReference type="NCBI Taxonomy" id="1908690"/>
    <lineage>
        <taxon>Bacteria</taxon>
        <taxon>Pseudomonadati</taxon>
        <taxon>Planctomycetota</taxon>
        <taxon>Planctomycetia</taxon>
        <taxon>Gemmatales</taxon>
        <taxon>Gemmataceae</taxon>
        <taxon>Fimbriiglobus</taxon>
    </lineage>
</organism>
<accession>A0A225DDV9</accession>
<dbReference type="InterPro" id="IPR002525">
    <property type="entry name" value="Transp_IS110-like_N"/>
</dbReference>
<dbReference type="Pfam" id="PF01548">
    <property type="entry name" value="DEDD_Tnp_IS110"/>
    <property type="match status" value="1"/>
</dbReference>
<protein>
    <submittedName>
        <fullName evidence="3">Mobile element protein</fullName>
    </submittedName>
</protein>
<evidence type="ECO:0000313" key="3">
    <source>
        <dbReference type="EMBL" id="OWK37814.1"/>
    </source>
</evidence>
<dbReference type="GO" id="GO:0006313">
    <property type="term" value="P:DNA transposition"/>
    <property type="evidence" value="ECO:0007669"/>
    <property type="project" value="InterPro"/>
</dbReference>
<reference evidence="4" key="1">
    <citation type="submission" date="2017-06" db="EMBL/GenBank/DDBJ databases">
        <title>Genome analysis of Fimbriiglobus ruber SP5, the first member of the order Planctomycetales with confirmed chitinolytic capability.</title>
        <authorList>
            <person name="Ravin N.V."/>
            <person name="Rakitin A.L."/>
            <person name="Ivanova A.A."/>
            <person name="Beletsky A.V."/>
            <person name="Kulichevskaya I.S."/>
            <person name="Mardanov A.V."/>
            <person name="Dedysh S.N."/>
        </authorList>
    </citation>
    <scope>NUCLEOTIDE SEQUENCE [LARGE SCALE GENOMIC DNA]</scope>
    <source>
        <strain evidence="4">SP5</strain>
    </source>
</reference>
<keyword evidence="4" id="KW-1185">Reference proteome</keyword>
<dbReference type="InterPro" id="IPR047650">
    <property type="entry name" value="Transpos_IS110"/>
</dbReference>
<feature type="domain" description="Transposase IS110-like N-terminal" evidence="1">
    <location>
        <begin position="12"/>
        <end position="150"/>
    </location>
</feature>
<dbReference type="RefSeq" id="WP_088257657.1">
    <property type="nucleotide sequence ID" value="NZ_NIDE01000014.1"/>
</dbReference>
<dbReference type="PANTHER" id="PTHR33055:SF15">
    <property type="entry name" value="TRANSPOSASE-RELATED"/>
    <property type="match status" value="1"/>
</dbReference>
<dbReference type="NCBIfam" id="NF033542">
    <property type="entry name" value="transpos_IS110"/>
    <property type="match status" value="1"/>
</dbReference>